<name>A0ACC3SLJ3_9PEZI</name>
<organism evidence="1 2">
    <name type="scientific">Zalaria obscura</name>
    <dbReference type="NCBI Taxonomy" id="2024903"/>
    <lineage>
        <taxon>Eukaryota</taxon>
        <taxon>Fungi</taxon>
        <taxon>Dikarya</taxon>
        <taxon>Ascomycota</taxon>
        <taxon>Pezizomycotina</taxon>
        <taxon>Dothideomycetes</taxon>
        <taxon>Dothideomycetidae</taxon>
        <taxon>Dothideales</taxon>
        <taxon>Zalariaceae</taxon>
        <taxon>Zalaria</taxon>
    </lineage>
</organism>
<reference evidence="1" key="1">
    <citation type="submission" date="2024-02" db="EMBL/GenBank/DDBJ databases">
        <title>Metagenome Assembled Genome of Zalaria obscura JY119.</title>
        <authorList>
            <person name="Vighnesh L."/>
            <person name="Jagadeeshwari U."/>
            <person name="Venkata Ramana C."/>
            <person name="Sasikala C."/>
        </authorList>
    </citation>
    <scope>NUCLEOTIDE SEQUENCE</scope>
    <source>
        <strain evidence="1">JY119</strain>
    </source>
</reference>
<sequence length="119" mass="13425">MVPIRLLSGFPRAKMTIFSCDGFRDDDKFVGAQVKGYDVLSNHDLDDTDVFGNAHVLGNGCHRDTYRSSSRYYRVHAWTRVGLRTDLNPRAGVVTNIGLRPGGPRAGSYWSQYRSSRRD</sequence>
<keyword evidence="2" id="KW-1185">Reference proteome</keyword>
<dbReference type="Proteomes" id="UP001320706">
    <property type="component" value="Unassembled WGS sequence"/>
</dbReference>
<protein>
    <submittedName>
        <fullName evidence="1">Uncharacterized protein</fullName>
    </submittedName>
</protein>
<gene>
    <name evidence="1" type="ORF">M8818_001884</name>
</gene>
<evidence type="ECO:0000313" key="1">
    <source>
        <dbReference type="EMBL" id="KAK8215263.1"/>
    </source>
</evidence>
<comment type="caution">
    <text evidence="1">The sequence shown here is derived from an EMBL/GenBank/DDBJ whole genome shotgun (WGS) entry which is preliminary data.</text>
</comment>
<accession>A0ACC3SLJ3</accession>
<proteinExistence type="predicted"/>
<evidence type="ECO:0000313" key="2">
    <source>
        <dbReference type="Proteomes" id="UP001320706"/>
    </source>
</evidence>
<dbReference type="EMBL" id="JAMKPW020000008">
    <property type="protein sequence ID" value="KAK8215263.1"/>
    <property type="molecule type" value="Genomic_DNA"/>
</dbReference>